<dbReference type="SFLD" id="SFLDG01123">
    <property type="entry name" value="methyltransferase_(Class_B)"/>
    <property type="match status" value="1"/>
</dbReference>
<evidence type="ECO:0000256" key="5">
    <source>
        <dbReference type="ARBA" id="ARBA00022723"/>
    </source>
</evidence>
<accession>A0A7C3J3Z4</accession>
<proteinExistence type="predicted"/>
<evidence type="ECO:0000256" key="6">
    <source>
        <dbReference type="ARBA" id="ARBA00023004"/>
    </source>
</evidence>
<dbReference type="SMART" id="SM00729">
    <property type="entry name" value="Elp3"/>
    <property type="match status" value="1"/>
</dbReference>
<sequence length="498" mass="56398">MNHCLLLDSDALACERDISRLIDCLYWGRHRPLKIALVNPPTTSNFETQSVLGLRTPPLGLAYIAASLERRGDDVTIIDSVASDISHDALERKLHLMQPDVIGVTSMTPSVYDALNVITYAKEACPHTTTVMGGCHITFLTEETLRACPNLDVAVIGEGEETICDLADALESNRDLTTVKGIAFRKDGKIQINEKRKLISDLDKVPFPARHLLPLDRYALLGTRNLVGNVITSRGCPFNCIFCASSRLYGRTYRARSPENVVDEIEQLTTRYRIRNIEFVDDTFTINKKRAFEIAREIRRRGLDIFWGFGSRVDTITENLLHAFKKAGCTVFYLGIESGSQKILNILKKRITLDQVKQAINWSKNAKIETIGSFIIGTPGETKDDVLRTINFAKNCGVDFAQFTIMTPFPGTEVYEYAKKNGLLVTEDWSKYTTLKPLIQTKELTADEVSRLNSLAYRSFYLRVGFFLKQIQMRRVQLLFPIIKRYILRGKKTTRRLP</sequence>
<dbReference type="InterPro" id="IPR034466">
    <property type="entry name" value="Methyltransferase_Class_B"/>
</dbReference>
<evidence type="ECO:0000256" key="3">
    <source>
        <dbReference type="ARBA" id="ARBA00022679"/>
    </source>
</evidence>
<dbReference type="GO" id="GO:0031419">
    <property type="term" value="F:cobalamin binding"/>
    <property type="evidence" value="ECO:0007669"/>
    <property type="project" value="InterPro"/>
</dbReference>
<evidence type="ECO:0000259" key="8">
    <source>
        <dbReference type="PROSITE" id="PS51332"/>
    </source>
</evidence>
<keyword evidence="3" id="KW-0808">Transferase</keyword>
<dbReference type="InterPro" id="IPR006158">
    <property type="entry name" value="Cobalamin-bd"/>
</dbReference>
<keyword evidence="6" id="KW-0408">Iron</keyword>
<dbReference type="InterPro" id="IPR051198">
    <property type="entry name" value="BchE-like"/>
</dbReference>
<gene>
    <name evidence="10" type="ORF">ENS19_04140</name>
</gene>
<dbReference type="CDD" id="cd01335">
    <property type="entry name" value="Radical_SAM"/>
    <property type="match status" value="1"/>
</dbReference>
<keyword evidence="4" id="KW-0949">S-adenosyl-L-methionine</keyword>
<evidence type="ECO:0000256" key="1">
    <source>
        <dbReference type="ARBA" id="ARBA00001966"/>
    </source>
</evidence>
<feature type="domain" description="Radical SAM core" evidence="9">
    <location>
        <begin position="222"/>
        <end position="436"/>
    </location>
</feature>
<dbReference type="PROSITE" id="PS51332">
    <property type="entry name" value="B12_BINDING"/>
    <property type="match status" value="1"/>
</dbReference>
<evidence type="ECO:0000256" key="2">
    <source>
        <dbReference type="ARBA" id="ARBA00022603"/>
    </source>
</evidence>
<keyword evidence="5" id="KW-0479">Metal-binding</keyword>
<name>A0A7C3J3Z4_9CREN</name>
<dbReference type="AlphaFoldDB" id="A0A7C3J3Z4"/>
<dbReference type="InterPro" id="IPR058240">
    <property type="entry name" value="rSAM_sf"/>
</dbReference>
<dbReference type="Gene3D" id="3.40.50.280">
    <property type="entry name" value="Cobalamin-binding domain"/>
    <property type="match status" value="1"/>
</dbReference>
<dbReference type="CDD" id="cd02068">
    <property type="entry name" value="radical_SAM_B12_BD"/>
    <property type="match status" value="1"/>
</dbReference>
<dbReference type="InterPro" id="IPR007197">
    <property type="entry name" value="rSAM"/>
</dbReference>
<dbReference type="GO" id="GO:0003824">
    <property type="term" value="F:catalytic activity"/>
    <property type="evidence" value="ECO:0007669"/>
    <property type="project" value="InterPro"/>
</dbReference>
<dbReference type="PROSITE" id="PS51918">
    <property type="entry name" value="RADICAL_SAM"/>
    <property type="match status" value="1"/>
</dbReference>
<dbReference type="InterPro" id="IPR006638">
    <property type="entry name" value="Elp3/MiaA/NifB-like_rSAM"/>
</dbReference>
<dbReference type="GO" id="GO:0051539">
    <property type="term" value="F:4 iron, 4 sulfur cluster binding"/>
    <property type="evidence" value="ECO:0007669"/>
    <property type="project" value="UniProtKB-KW"/>
</dbReference>
<keyword evidence="2" id="KW-0489">Methyltransferase</keyword>
<keyword evidence="7" id="KW-0411">Iron-sulfur</keyword>
<protein>
    <submittedName>
        <fullName evidence="10">Radical SAM protein</fullName>
    </submittedName>
</protein>
<dbReference type="Pfam" id="PF04055">
    <property type="entry name" value="Radical_SAM"/>
    <property type="match status" value="1"/>
</dbReference>
<comment type="cofactor">
    <cofactor evidence="1">
        <name>[4Fe-4S] cluster</name>
        <dbReference type="ChEBI" id="CHEBI:49883"/>
    </cofactor>
</comment>
<evidence type="ECO:0000256" key="4">
    <source>
        <dbReference type="ARBA" id="ARBA00022691"/>
    </source>
</evidence>
<evidence type="ECO:0000256" key="7">
    <source>
        <dbReference type="ARBA" id="ARBA00023014"/>
    </source>
</evidence>
<evidence type="ECO:0000259" key="9">
    <source>
        <dbReference type="PROSITE" id="PS51918"/>
    </source>
</evidence>
<feature type="domain" description="B12-binding" evidence="8">
    <location>
        <begin position="43"/>
        <end position="177"/>
    </location>
</feature>
<comment type="caution">
    <text evidence="10">The sequence shown here is derived from an EMBL/GenBank/DDBJ whole genome shotgun (WGS) entry which is preliminary data.</text>
</comment>
<dbReference type="SUPFAM" id="SSF102114">
    <property type="entry name" value="Radical SAM enzymes"/>
    <property type="match status" value="1"/>
</dbReference>
<evidence type="ECO:0000313" key="10">
    <source>
        <dbReference type="EMBL" id="HFK20453.1"/>
    </source>
</evidence>
<dbReference type="PANTHER" id="PTHR43409:SF7">
    <property type="entry name" value="BLL1977 PROTEIN"/>
    <property type="match status" value="1"/>
</dbReference>
<dbReference type="SUPFAM" id="SSF52242">
    <property type="entry name" value="Cobalamin (vitamin B12)-binding domain"/>
    <property type="match status" value="1"/>
</dbReference>
<dbReference type="SFLD" id="SFLDG01082">
    <property type="entry name" value="B12-binding_domain_containing"/>
    <property type="match status" value="1"/>
</dbReference>
<dbReference type="InterPro" id="IPR023404">
    <property type="entry name" value="rSAM_horseshoe"/>
</dbReference>
<dbReference type="PANTHER" id="PTHR43409">
    <property type="entry name" value="ANAEROBIC MAGNESIUM-PROTOPORPHYRIN IX MONOMETHYL ESTER CYCLASE-RELATED"/>
    <property type="match status" value="1"/>
</dbReference>
<dbReference type="InterPro" id="IPR036724">
    <property type="entry name" value="Cobalamin-bd_sf"/>
</dbReference>
<dbReference type="Pfam" id="PF02310">
    <property type="entry name" value="B12-binding"/>
    <property type="match status" value="1"/>
</dbReference>
<dbReference type="GO" id="GO:0046872">
    <property type="term" value="F:metal ion binding"/>
    <property type="evidence" value="ECO:0007669"/>
    <property type="project" value="UniProtKB-KW"/>
</dbReference>
<dbReference type="EMBL" id="DSTX01000005">
    <property type="protein sequence ID" value="HFK20453.1"/>
    <property type="molecule type" value="Genomic_DNA"/>
</dbReference>
<organism evidence="10">
    <name type="scientific">Candidatus Methanomethylicus mesodigestus</name>
    <dbReference type="NCBI Taxonomy" id="1867258"/>
    <lineage>
        <taxon>Archaea</taxon>
        <taxon>Thermoproteota</taxon>
        <taxon>Methanosuratincolia</taxon>
        <taxon>Candidatus Methanomethylicales</taxon>
        <taxon>Candidatus Methanomethylicaceae</taxon>
        <taxon>Candidatus Methanomethylicus</taxon>
    </lineage>
</organism>
<dbReference type="SFLD" id="SFLDS00029">
    <property type="entry name" value="Radical_SAM"/>
    <property type="match status" value="1"/>
</dbReference>
<reference evidence="10" key="1">
    <citation type="journal article" date="2020" name="mSystems">
        <title>Genome- and Community-Level Interaction Insights into Carbon Utilization and Element Cycling Functions of Hydrothermarchaeota in Hydrothermal Sediment.</title>
        <authorList>
            <person name="Zhou Z."/>
            <person name="Liu Y."/>
            <person name="Xu W."/>
            <person name="Pan J."/>
            <person name="Luo Z.H."/>
            <person name="Li M."/>
        </authorList>
    </citation>
    <scope>NUCLEOTIDE SEQUENCE [LARGE SCALE GENOMIC DNA]</scope>
    <source>
        <strain evidence="10">SpSt-468</strain>
    </source>
</reference>
<dbReference type="Gene3D" id="3.80.30.20">
    <property type="entry name" value="tm_1862 like domain"/>
    <property type="match status" value="1"/>
</dbReference>